<proteinExistence type="predicted"/>
<dbReference type="Proteomes" id="UP000262325">
    <property type="component" value="Unassembled WGS sequence"/>
</dbReference>
<comment type="caution">
    <text evidence="1">The sequence shown here is derived from an EMBL/GenBank/DDBJ whole genome shotgun (WGS) entry which is preliminary data.</text>
</comment>
<evidence type="ECO:0000313" key="1">
    <source>
        <dbReference type="EMBL" id="HCW93922.1"/>
    </source>
</evidence>
<dbReference type="EMBL" id="DPPF01000203">
    <property type="protein sequence ID" value="HCW93922.1"/>
    <property type="molecule type" value="Genomic_DNA"/>
</dbReference>
<organism evidence="1 2">
    <name type="scientific">Flexistipes sinusarabici</name>
    <dbReference type="NCBI Taxonomy" id="2352"/>
    <lineage>
        <taxon>Bacteria</taxon>
        <taxon>Pseudomonadati</taxon>
        <taxon>Deferribacterota</taxon>
        <taxon>Deferribacteres</taxon>
        <taxon>Deferribacterales</taxon>
        <taxon>Flexistipitaceae</taxon>
        <taxon>Flexistipes</taxon>
    </lineage>
</organism>
<name>A0A3D5QFI6_FLESI</name>
<reference evidence="1 2" key="1">
    <citation type="journal article" date="2018" name="Nat. Biotechnol.">
        <title>A standardized bacterial taxonomy based on genome phylogeny substantially revises the tree of life.</title>
        <authorList>
            <person name="Parks D.H."/>
            <person name="Chuvochina M."/>
            <person name="Waite D.W."/>
            <person name="Rinke C."/>
            <person name="Skarshewski A."/>
            <person name="Chaumeil P.A."/>
            <person name="Hugenholtz P."/>
        </authorList>
    </citation>
    <scope>NUCLEOTIDE SEQUENCE [LARGE SCALE GENOMIC DNA]</scope>
    <source>
        <strain evidence="1">UBA8672</strain>
    </source>
</reference>
<protein>
    <submittedName>
        <fullName evidence="1">Molecular chaperone DnaK</fullName>
    </submittedName>
</protein>
<dbReference type="SUPFAM" id="SSF109635">
    <property type="entry name" value="DnaK suppressor protein DksA, alpha-hairpin domain"/>
    <property type="match status" value="1"/>
</dbReference>
<dbReference type="InterPro" id="IPR037187">
    <property type="entry name" value="DnaK_N"/>
</dbReference>
<sequence length="47" mass="5510">MEEAKLQYFKTKLQELRKQLLEDLKSRYDEAINIGKDSGKDSADEAY</sequence>
<gene>
    <name evidence="1" type="ORF">DHM44_09600</name>
</gene>
<evidence type="ECO:0000313" key="2">
    <source>
        <dbReference type="Proteomes" id="UP000262325"/>
    </source>
</evidence>
<feature type="non-terminal residue" evidence="1">
    <location>
        <position position="47"/>
    </location>
</feature>
<accession>A0A3D5QFI6</accession>
<dbReference type="AlphaFoldDB" id="A0A3D5QFI6"/>